<proteinExistence type="predicted"/>
<evidence type="ECO:0000313" key="2">
    <source>
        <dbReference type="Proteomes" id="UP000279057"/>
    </source>
</evidence>
<dbReference type="Proteomes" id="UP000279057">
    <property type="component" value="Unassembled WGS sequence"/>
</dbReference>
<evidence type="ECO:0000313" key="1">
    <source>
        <dbReference type="EMBL" id="RMM64067.1"/>
    </source>
</evidence>
<accession>A0A3M3FQC1</accession>
<sequence length="175" mass="19974">MQLGAHLVFDVGWRNRGKLKSDCRLLKNLLIERAVLGNKPGAQGFVALHQIVQRCTQCLPVQRAIQTHCHRHVVRGVARFHLPEKQHALLGVGQRDTRYIMPGYSDGQQFEALPGLVHLVQNLAALFDGQTNETLGDTLCCRLVHVRYPPFHSSFFQYRTSRPRSATNRCWRKPE</sequence>
<comment type="caution">
    <text evidence="1">The sequence shown here is derived from an EMBL/GenBank/DDBJ whole genome shotgun (WGS) entry which is preliminary data.</text>
</comment>
<gene>
    <name evidence="1" type="ORF">ALQ74_200146</name>
</gene>
<protein>
    <submittedName>
        <fullName evidence="1">Uncharacterized protein</fullName>
    </submittedName>
</protein>
<dbReference type="AlphaFoldDB" id="A0A3M3FQC1"/>
<organism evidence="1 2">
    <name type="scientific">Pseudomonas savastanoi pv. glycinea</name>
    <name type="common">Pseudomonas syringae pv. glycinea</name>
    <dbReference type="NCBI Taxonomy" id="318"/>
    <lineage>
        <taxon>Bacteria</taxon>
        <taxon>Pseudomonadati</taxon>
        <taxon>Pseudomonadota</taxon>
        <taxon>Gammaproteobacteria</taxon>
        <taxon>Pseudomonadales</taxon>
        <taxon>Pseudomonadaceae</taxon>
        <taxon>Pseudomonas</taxon>
    </lineage>
</organism>
<reference evidence="1 2" key="1">
    <citation type="submission" date="2018-08" db="EMBL/GenBank/DDBJ databases">
        <title>Recombination of ecologically and evolutionarily significant loci maintains genetic cohesion in the Pseudomonas syringae species complex.</title>
        <authorList>
            <person name="Dillon M."/>
            <person name="Thakur S."/>
            <person name="Almeida R.N.D."/>
            <person name="Weir B.S."/>
            <person name="Guttman D.S."/>
        </authorList>
    </citation>
    <scope>NUCLEOTIDE SEQUENCE [LARGE SCALE GENOMIC DNA]</scope>
    <source>
        <strain evidence="1 2">ICMP 4332</strain>
    </source>
</reference>
<dbReference type="EMBL" id="RBOM01000152">
    <property type="protein sequence ID" value="RMM64067.1"/>
    <property type="molecule type" value="Genomic_DNA"/>
</dbReference>
<name>A0A3M3FQC1_PSESG</name>